<dbReference type="PANTHER" id="PTHR33973">
    <property type="entry name" value="OS07G0153300 PROTEIN"/>
    <property type="match status" value="1"/>
</dbReference>
<dbReference type="InterPro" id="IPR010775">
    <property type="entry name" value="DUF1365"/>
</dbReference>
<comment type="caution">
    <text evidence="2">The sequence shown here is derived from an EMBL/GenBank/DDBJ whole genome shotgun (WGS) entry which is preliminary data.</text>
</comment>
<protein>
    <submittedName>
        <fullName evidence="2">Uncharacterized protein</fullName>
    </submittedName>
</protein>
<reference evidence="2" key="2">
    <citation type="submission" date="2020-08" db="EMBL/GenBank/DDBJ databases">
        <title>Plant Genome Project.</title>
        <authorList>
            <person name="Zhang R.-G."/>
        </authorList>
    </citation>
    <scope>NUCLEOTIDE SEQUENCE</scope>
    <source>
        <strain evidence="2">Huo1</strain>
        <tissue evidence="2">Leaf</tissue>
    </source>
</reference>
<accession>A0A8X8ZHL4</accession>
<proteinExistence type="predicted"/>
<dbReference type="PANTHER" id="PTHR33973:SF4">
    <property type="entry name" value="OS07G0153300 PROTEIN"/>
    <property type="match status" value="1"/>
</dbReference>
<dbReference type="EMBL" id="PNBA02000012">
    <property type="protein sequence ID" value="KAG6405101.1"/>
    <property type="molecule type" value="Genomic_DNA"/>
</dbReference>
<organism evidence="2">
    <name type="scientific">Salvia splendens</name>
    <name type="common">Scarlet sage</name>
    <dbReference type="NCBI Taxonomy" id="180675"/>
    <lineage>
        <taxon>Eukaryota</taxon>
        <taxon>Viridiplantae</taxon>
        <taxon>Streptophyta</taxon>
        <taxon>Embryophyta</taxon>
        <taxon>Tracheophyta</taxon>
        <taxon>Spermatophyta</taxon>
        <taxon>Magnoliopsida</taxon>
        <taxon>eudicotyledons</taxon>
        <taxon>Gunneridae</taxon>
        <taxon>Pentapetalae</taxon>
        <taxon>asterids</taxon>
        <taxon>lamiids</taxon>
        <taxon>Lamiales</taxon>
        <taxon>Lamiaceae</taxon>
        <taxon>Nepetoideae</taxon>
        <taxon>Mentheae</taxon>
        <taxon>Salviinae</taxon>
        <taxon>Salvia</taxon>
        <taxon>Salvia subgen. Calosphace</taxon>
        <taxon>core Calosphace</taxon>
    </lineage>
</organism>
<dbReference type="Proteomes" id="UP000298416">
    <property type="component" value="Unassembled WGS sequence"/>
</dbReference>
<keyword evidence="1" id="KW-0812">Transmembrane</keyword>
<reference evidence="2" key="1">
    <citation type="submission" date="2018-01" db="EMBL/GenBank/DDBJ databases">
        <authorList>
            <person name="Mao J.F."/>
        </authorList>
    </citation>
    <scope>NUCLEOTIDE SEQUENCE</scope>
    <source>
        <strain evidence="2">Huo1</strain>
        <tissue evidence="2">Leaf</tissue>
    </source>
</reference>
<dbReference type="Pfam" id="PF07103">
    <property type="entry name" value="DUF1365"/>
    <property type="match status" value="1"/>
</dbReference>
<gene>
    <name evidence="2" type="ORF">SASPL_132683</name>
</gene>
<dbReference type="AlphaFoldDB" id="A0A8X8ZHL4"/>
<keyword evidence="1" id="KW-1133">Transmembrane helix</keyword>
<name>A0A8X8ZHL4_SALSN</name>
<keyword evidence="1" id="KW-0472">Membrane</keyword>
<evidence type="ECO:0000256" key="1">
    <source>
        <dbReference type="SAM" id="Phobius"/>
    </source>
</evidence>
<sequence length="333" mass="38450">MSVTPLFLFCYIIYTTFTTTILSLFLGFRLLRRRLFNSSTANGDVGNVIALYEGTLHHERRNPVHNSFRFTTRFALIDLDRAPYAPPTYLSADEARRATKTNGPVYLLTTLPSLGYRSTPVSYYYCYEIEDSKKIFKKCIVEASNFGTNTPWGESITFVFNPSSDSVPICQYITAFSDMLGNWRLKVNEPGEDLYAYISIEHPKFGNNYFIATLKAKKVEISSTTPDDLEAFFWLQPHRGSIISYWIALKLWWKNAHFHEHPRKENANYREDYYKRNEKKIQLCPAFGGKNTANDVVSSEEAVDRCFMWKEAPWPWSCLIAPRSSSEIEKTVS</sequence>
<evidence type="ECO:0000313" key="3">
    <source>
        <dbReference type="Proteomes" id="UP000298416"/>
    </source>
</evidence>
<feature type="transmembrane region" description="Helical" evidence="1">
    <location>
        <begin position="6"/>
        <end position="28"/>
    </location>
</feature>
<evidence type="ECO:0000313" key="2">
    <source>
        <dbReference type="EMBL" id="KAG6405101.1"/>
    </source>
</evidence>
<keyword evidence="3" id="KW-1185">Reference proteome</keyword>